<keyword evidence="7" id="KW-0539">Nucleus</keyword>
<dbReference type="PANTHER" id="PTHR22796">
    <property type="entry name" value="URG4-RELATED"/>
    <property type="match status" value="1"/>
</dbReference>
<dbReference type="RefSeq" id="XP_032834705.1">
    <property type="nucleotide sequence ID" value="XM_032978814.1"/>
</dbReference>
<comment type="similarity">
    <text evidence="3">Belongs to the TRAFAC class dynamin-like GTPase superfamily. Very large inducible GTPase (VLIG) family.</text>
</comment>
<dbReference type="PANTHER" id="PTHR22796:SF1">
    <property type="entry name" value="VWFA DOMAIN-CONTAINING PROTEIN"/>
    <property type="match status" value="1"/>
</dbReference>
<keyword evidence="10" id="KW-1185">Reference proteome</keyword>
<proteinExistence type="inferred from homology"/>
<name>A0AAJ7UGB2_PETMA</name>
<evidence type="ECO:0000256" key="7">
    <source>
        <dbReference type="ARBA" id="ARBA00023242"/>
    </source>
</evidence>
<dbReference type="KEGG" id="pmrn:116956927"/>
<evidence type="ECO:0000256" key="2">
    <source>
        <dbReference type="ARBA" id="ARBA00004496"/>
    </source>
</evidence>
<evidence type="ECO:0000256" key="5">
    <source>
        <dbReference type="ARBA" id="ARBA00022741"/>
    </source>
</evidence>
<dbReference type="InterPro" id="IPR027417">
    <property type="entry name" value="P-loop_NTPase"/>
</dbReference>
<keyword evidence="5" id="KW-0547">Nucleotide-binding</keyword>
<evidence type="ECO:0000313" key="11">
    <source>
        <dbReference type="RefSeq" id="XP_032834705.1"/>
    </source>
</evidence>
<dbReference type="SUPFAM" id="SSF52540">
    <property type="entry name" value="P-loop containing nucleoside triphosphate hydrolases"/>
    <property type="match status" value="1"/>
</dbReference>
<protein>
    <submittedName>
        <fullName evidence="11">Uncharacterized protein LOC116956927</fullName>
    </submittedName>
</protein>
<dbReference type="InterPro" id="IPR030383">
    <property type="entry name" value="G_VLIG_dom"/>
</dbReference>
<feature type="region of interest" description="Disordered" evidence="8">
    <location>
        <begin position="1485"/>
        <end position="1527"/>
    </location>
</feature>
<reference evidence="11" key="1">
    <citation type="submission" date="2025-08" db="UniProtKB">
        <authorList>
            <consortium name="RefSeq"/>
        </authorList>
    </citation>
    <scope>IDENTIFICATION</scope>
    <source>
        <tissue evidence="11">Sperm</tissue>
    </source>
</reference>
<dbReference type="Proteomes" id="UP001318040">
    <property type="component" value="Chromosome 68"/>
</dbReference>
<dbReference type="GO" id="GO:0005737">
    <property type="term" value="C:cytoplasm"/>
    <property type="evidence" value="ECO:0007669"/>
    <property type="project" value="UniProtKB-SubCell"/>
</dbReference>
<keyword evidence="4" id="KW-0963">Cytoplasm</keyword>
<dbReference type="Gene3D" id="3.40.50.300">
    <property type="entry name" value="P-loop containing nucleotide triphosphate hydrolases"/>
    <property type="match status" value="1"/>
</dbReference>
<dbReference type="GO" id="GO:0005525">
    <property type="term" value="F:GTP binding"/>
    <property type="evidence" value="ECO:0007669"/>
    <property type="project" value="UniProtKB-KW"/>
</dbReference>
<evidence type="ECO:0000256" key="1">
    <source>
        <dbReference type="ARBA" id="ARBA00004123"/>
    </source>
</evidence>
<dbReference type="Pfam" id="PF25496">
    <property type="entry name" value="URGCP"/>
    <property type="match status" value="1"/>
</dbReference>
<sequence length="1527" mass="171744">METSAKQTDGQPSQASGNIVKKKDVYMEDVTIVLPIVKNGVSGLGELWNCHSSETIHQNLFKKQLESEHLISHPLKKLEYSLTHIKGTEDQIRMFRAHGSMGLELLCGLIKVDGLADYSNKSVRSVNEEKLICQYNLENFSISLLPIAKTEIDDHVQSQLMKGRIKATHVAYGVILGAEVNAHVLVTRNETKASDSISISGSAVGKLGFGKVTPSLKAQLEWLDTSEANGYRTQIDIHSKPPMKRQPSTVKEMFELVENIDVSVANEQHYKFSGANIMGVPIRWVLVPIAQYLDIDVEKLYLQISETLLCDFRAMLISLQDSRQPECIKRRVLEKEHRLQRVLSDSSSPLSRDISQYEKILNKNVESLFICACKALRNYKQAVITSSELHTITEEYEMSHFSAVDISAKVDKFVMDGKHELDAIHEKDATQMEAEICIFTNRALLNEWMNTEANIKILLQTKGDPSSGVFHRLFKISHALKEQNIDVGIALPSISDNFSLIIKAREHQKCYQAADIPLILRIISAAVNTDSSAENQFYTIMASHFNITLPLQPNELKDLNRLVELLRIGDVHIASSYMESLECLWSCDSQWMFFVPIDALDTAYESIVGLRDNLKRLACANGKWVVGRLDIANQHEAPLLFVLRDKKVKAICLDHLDIMILVDLFNKAATSEHNEPDLSDLSPESLKCSIYHNRATYAVKTMELMHQANNSEDNYSNIRMQSFEDNVDEKFTDALHIVRSCLSRVDMDVIAMVTHFAIRDNPKISSILEKNGWRNVDCSFGKDRLELQDCELISTGLQEWLSSRDKFLTKVKSAKVIIQKFQLTSGSCTDDSVMRVNNAMQLVTDDPECPEYIVHEIQSLQESYCHDKYKVFLATADDYVVSSENQDGMTHVKALISISKRMYQNDSYLFNAYDAINIYVGRIDFSNSQYSSSNRSIAQCIEKRQLHALIQHLSKLQYNRHLVMLQLAFDKLKELNEPKAVVGVLNLLSNLGLQENQWEDLWTNSSFKYLIRRVIEDYDTQHKNKATLSRLDCIVALLSVADCTVVQEMLQIMTKFPMALPLVMPDLELAGKLKVMLPLLAGNTIKWEAQSGVIAENHLFLSPFRLILAVRLGNGSCGKSTILNQLMAVENMFSSCGEPGAQQGPPLTLAGTVEFTWLTQETCSASLWDSVMQEFYSQGQQEIVLLANLHGDALEHPTTLEFLKTFTSAYLIFLMPGTKNVLAKRNEEFGKHACSEDESFFLLVDPSADCNEADEIIIQTSTLTKDATLEKSSGKSTLLNALFACKFAVSVGRCTRGLFMRLLFLEEKLVKKLKCDAIVLIDTEGLGAPEKMNDENAEQKDRILATFAMSVSNLTLINVLGEYMQDLTKILQIAIVAMAQLKEVKMAPDILMVQHLTERNSAMMSSAQNQFCQAIEKALELTEKKDFDMGIGDVSCLKNLTDRIQNGKLLKQFRPFKNGASAGSPPSEQYHEDVLDLVLEVLNDTEAKGDPESVNFVAPSTDERHEKNPSSKKFDSERRIVVHGSSR</sequence>
<evidence type="ECO:0000259" key="9">
    <source>
        <dbReference type="PROSITE" id="PS51717"/>
    </source>
</evidence>
<keyword evidence="6" id="KW-0342">GTP-binding</keyword>
<evidence type="ECO:0000313" key="10">
    <source>
        <dbReference type="Proteomes" id="UP001318040"/>
    </source>
</evidence>
<evidence type="ECO:0000256" key="3">
    <source>
        <dbReference type="ARBA" id="ARBA00006828"/>
    </source>
</evidence>
<dbReference type="PROSITE" id="PS51717">
    <property type="entry name" value="G_VLIG"/>
    <property type="match status" value="1"/>
</dbReference>
<evidence type="ECO:0000256" key="6">
    <source>
        <dbReference type="ARBA" id="ARBA00023134"/>
    </source>
</evidence>
<comment type="subcellular location">
    <subcellularLocation>
        <location evidence="2">Cytoplasm</location>
    </subcellularLocation>
    <subcellularLocation>
        <location evidence="1">Nucleus</location>
    </subcellularLocation>
</comment>
<feature type="compositionally biased region" description="Basic and acidic residues" evidence="8">
    <location>
        <begin position="1501"/>
        <end position="1520"/>
    </location>
</feature>
<dbReference type="Pfam" id="PF25683">
    <property type="entry name" value="URGCP_GTPase"/>
    <property type="match status" value="1"/>
</dbReference>
<evidence type="ECO:0000256" key="4">
    <source>
        <dbReference type="ARBA" id="ARBA00022490"/>
    </source>
</evidence>
<feature type="domain" description="VLIG-type G" evidence="9">
    <location>
        <begin position="1259"/>
        <end position="1506"/>
    </location>
</feature>
<dbReference type="InterPro" id="IPR057365">
    <property type="entry name" value="URGCP"/>
</dbReference>
<organism evidence="10 11">
    <name type="scientific">Petromyzon marinus</name>
    <name type="common">Sea lamprey</name>
    <dbReference type="NCBI Taxonomy" id="7757"/>
    <lineage>
        <taxon>Eukaryota</taxon>
        <taxon>Metazoa</taxon>
        <taxon>Chordata</taxon>
        <taxon>Craniata</taxon>
        <taxon>Vertebrata</taxon>
        <taxon>Cyclostomata</taxon>
        <taxon>Hyperoartia</taxon>
        <taxon>Petromyzontiformes</taxon>
        <taxon>Petromyzontidae</taxon>
        <taxon>Petromyzon</taxon>
    </lineage>
</organism>
<dbReference type="GO" id="GO:0005634">
    <property type="term" value="C:nucleus"/>
    <property type="evidence" value="ECO:0007669"/>
    <property type="project" value="UniProtKB-SubCell"/>
</dbReference>
<gene>
    <name evidence="11" type="primary">LOC116956927</name>
</gene>
<evidence type="ECO:0000256" key="8">
    <source>
        <dbReference type="SAM" id="MobiDB-lite"/>
    </source>
</evidence>
<accession>A0AAJ7UGB2</accession>